<dbReference type="GO" id="GO:0035435">
    <property type="term" value="P:phosphate ion transmembrane transport"/>
    <property type="evidence" value="ECO:0007669"/>
    <property type="project" value="TreeGrafter"/>
</dbReference>
<dbReference type="InterPro" id="IPR011701">
    <property type="entry name" value="MFS"/>
</dbReference>
<evidence type="ECO:0000313" key="12">
    <source>
        <dbReference type="Proteomes" id="UP000694557"/>
    </source>
</evidence>
<gene>
    <name evidence="11" type="primary">SLC37A1</name>
    <name evidence="11" type="synonym">slc37a1</name>
</gene>
<feature type="transmembrane region" description="Helical" evidence="9">
    <location>
        <begin position="219"/>
        <end position="240"/>
    </location>
</feature>
<feature type="transmembrane region" description="Helical" evidence="9">
    <location>
        <begin position="428"/>
        <end position="450"/>
    </location>
</feature>
<reference evidence="11" key="1">
    <citation type="submission" date="2025-08" db="UniProtKB">
        <authorList>
            <consortium name="Ensembl"/>
        </authorList>
    </citation>
    <scope>IDENTIFICATION</scope>
</reference>
<dbReference type="GeneTree" id="ENSGT00940000159245"/>
<dbReference type="SUPFAM" id="SSF103473">
    <property type="entry name" value="MFS general substrate transporter"/>
    <property type="match status" value="1"/>
</dbReference>
<dbReference type="InterPro" id="IPR020846">
    <property type="entry name" value="MFS_dom"/>
</dbReference>
<protein>
    <submittedName>
        <fullName evidence="11">Solute carrier family 37 member 1</fullName>
    </submittedName>
</protein>
<keyword evidence="4" id="KW-0762">Sugar transport</keyword>
<feature type="transmembrane region" description="Helical" evidence="9">
    <location>
        <begin position="96"/>
        <end position="118"/>
    </location>
</feature>
<keyword evidence="12" id="KW-1185">Reference proteome</keyword>
<dbReference type="Gene3D" id="1.20.1250.20">
    <property type="entry name" value="MFS general substrate transporter like domains"/>
    <property type="match status" value="2"/>
</dbReference>
<feature type="transmembrane region" description="Helical" evidence="9">
    <location>
        <begin position="124"/>
        <end position="144"/>
    </location>
</feature>
<evidence type="ECO:0000256" key="4">
    <source>
        <dbReference type="ARBA" id="ARBA00022597"/>
    </source>
</evidence>
<dbReference type="GO" id="GO:0061513">
    <property type="term" value="F:glucose 6-phosphate:phosphate antiporter activity"/>
    <property type="evidence" value="ECO:0007669"/>
    <property type="project" value="InterPro"/>
</dbReference>
<dbReference type="FunFam" id="1.20.1250.20:FF:000050">
    <property type="entry name" value="glucose-6-phosphate exchanger SLC37A2 isoform X1"/>
    <property type="match status" value="1"/>
</dbReference>
<dbReference type="PANTHER" id="PTHR43184">
    <property type="entry name" value="MAJOR FACILITATOR SUPERFAMILY TRANSPORTER 16, ISOFORM B"/>
    <property type="match status" value="1"/>
</dbReference>
<keyword evidence="7 9" id="KW-0472">Membrane</keyword>
<evidence type="ECO:0000256" key="2">
    <source>
        <dbReference type="ARBA" id="ARBA00009598"/>
    </source>
</evidence>
<accession>A0A8C7FBT0</accession>
<proteinExistence type="inferred from homology"/>
<evidence type="ECO:0000256" key="1">
    <source>
        <dbReference type="ARBA" id="ARBA00004141"/>
    </source>
</evidence>
<dbReference type="Pfam" id="PF07690">
    <property type="entry name" value="MFS_1"/>
    <property type="match status" value="1"/>
</dbReference>
<keyword evidence="6 9" id="KW-1133">Transmembrane helix</keyword>
<comment type="similarity">
    <text evidence="2">Belongs to the major facilitator superfamily. Organophosphate:Pi antiporter (OPA) (TC 2.A.1.4) family.</text>
</comment>
<name>A0A8C7FBT0_ONCKI</name>
<dbReference type="PIRSF" id="PIRSF002808">
    <property type="entry name" value="Hexose_phosphate_transp"/>
    <property type="match status" value="1"/>
</dbReference>
<evidence type="ECO:0000256" key="7">
    <source>
        <dbReference type="ARBA" id="ARBA00023136"/>
    </source>
</evidence>
<dbReference type="InterPro" id="IPR000849">
    <property type="entry name" value="Sugar_P_transporter"/>
</dbReference>
<dbReference type="Proteomes" id="UP000694557">
    <property type="component" value="Unassembled WGS sequence"/>
</dbReference>
<dbReference type="Ensembl" id="ENSOKIT00005027183.1">
    <property type="protein sequence ID" value="ENSOKIP00005025688.1"/>
    <property type="gene ID" value="ENSOKIG00005009098.1"/>
</dbReference>
<feature type="transmembrane region" description="Helical" evidence="9">
    <location>
        <begin position="341"/>
        <end position="362"/>
    </location>
</feature>
<evidence type="ECO:0000256" key="3">
    <source>
        <dbReference type="ARBA" id="ARBA00022448"/>
    </source>
</evidence>
<dbReference type="CDD" id="cd17344">
    <property type="entry name" value="MFS_SLC37A1_2"/>
    <property type="match status" value="1"/>
</dbReference>
<feature type="transmembrane region" description="Helical" evidence="9">
    <location>
        <begin position="383"/>
        <end position="408"/>
    </location>
</feature>
<feature type="transmembrane region" description="Helical" evidence="9">
    <location>
        <begin position="462"/>
        <end position="482"/>
    </location>
</feature>
<feature type="transmembrane region" description="Helical" evidence="9">
    <location>
        <begin position="193"/>
        <end position="213"/>
    </location>
</feature>
<keyword evidence="5 9" id="KW-0812">Transmembrane</keyword>
<evidence type="ECO:0000256" key="5">
    <source>
        <dbReference type="ARBA" id="ARBA00022692"/>
    </source>
</evidence>
<organism evidence="11 12">
    <name type="scientific">Oncorhynchus kisutch</name>
    <name type="common">Coho salmon</name>
    <name type="synonym">Salmo kisutch</name>
    <dbReference type="NCBI Taxonomy" id="8019"/>
    <lineage>
        <taxon>Eukaryota</taxon>
        <taxon>Metazoa</taxon>
        <taxon>Chordata</taxon>
        <taxon>Craniata</taxon>
        <taxon>Vertebrata</taxon>
        <taxon>Euteleostomi</taxon>
        <taxon>Actinopterygii</taxon>
        <taxon>Neopterygii</taxon>
        <taxon>Teleostei</taxon>
        <taxon>Protacanthopterygii</taxon>
        <taxon>Salmoniformes</taxon>
        <taxon>Salmonidae</taxon>
        <taxon>Salmoninae</taxon>
        <taxon>Oncorhynchus</taxon>
    </lineage>
</organism>
<reference evidence="11" key="2">
    <citation type="submission" date="2025-09" db="UniProtKB">
        <authorList>
            <consortium name="Ensembl"/>
        </authorList>
    </citation>
    <scope>IDENTIFICATION</scope>
</reference>
<dbReference type="PANTHER" id="PTHR43184:SF11">
    <property type="entry name" value="GLUCOSE-6-PHOSPHATE EXCHANGER SLC37A1"/>
    <property type="match status" value="1"/>
</dbReference>
<evidence type="ECO:0000256" key="6">
    <source>
        <dbReference type="ARBA" id="ARBA00022989"/>
    </source>
</evidence>
<dbReference type="InterPro" id="IPR036259">
    <property type="entry name" value="MFS_trans_sf"/>
</dbReference>
<comment type="subcellular location">
    <subcellularLocation>
        <location evidence="1">Membrane</location>
        <topology evidence="1">Multi-pass membrane protein</topology>
    </subcellularLocation>
</comment>
<evidence type="ECO:0000256" key="9">
    <source>
        <dbReference type="SAM" id="Phobius"/>
    </source>
</evidence>
<evidence type="ECO:0000313" key="11">
    <source>
        <dbReference type="Ensembl" id="ENSOKIP00005025688.1"/>
    </source>
</evidence>
<dbReference type="PROSITE" id="PS50850">
    <property type="entry name" value="MFS"/>
    <property type="match status" value="1"/>
</dbReference>
<comment type="catalytic activity">
    <reaction evidence="8">
        <text>D-glucose 6-phosphate(in) + phosphate(out) = D-glucose 6-phosphate(out) + phosphate(in)</text>
        <dbReference type="Rhea" id="RHEA:71535"/>
        <dbReference type="ChEBI" id="CHEBI:43474"/>
        <dbReference type="ChEBI" id="CHEBI:61548"/>
    </reaction>
</comment>
<feature type="domain" description="Major facilitator superfamily (MFS) profile" evidence="10">
    <location>
        <begin position="34"/>
        <end position="485"/>
    </location>
</feature>
<dbReference type="AlphaFoldDB" id="A0A8C7FBT0"/>
<evidence type="ECO:0000256" key="8">
    <source>
        <dbReference type="ARBA" id="ARBA00034251"/>
    </source>
</evidence>
<keyword evidence="3" id="KW-0813">Transport</keyword>
<dbReference type="InterPro" id="IPR044740">
    <property type="entry name" value="SLC37A1_2"/>
</dbReference>
<evidence type="ECO:0000259" key="10">
    <source>
        <dbReference type="PROSITE" id="PS50850"/>
    </source>
</evidence>
<sequence length="485" mass="52445">MPPVLSPCRYRASSPLLMPPVLSPCRYRAFTFGLTFLLYTSFHLSRKPISIVKSELHKNCSALHELSTTGSRQLPRLHTETDCSWKPFDKSNYKQLLGAMDYSFLCAYAVGMYLSGIIGERLPIRLYLTFGMLMSGLFTCLFGLGRIYNIHNLSFYIFVQVANGLVQTTGWPSVVTCIGNWFGKGRRGLIMGIWNSHTSVGNILGSLIAGYWVSSNWGLSFIVPGLVIAAMGIVCFLFLIERAYCSVTGCRKIGRDFLPVDLRENWDTELLLPVQQVVVVKSESEPSAISFMGALRIPGVIEFSLCLLFAKLVSYTFLFWLPLYITKAAHLDAKKAGELSTLFDVGGIVGGILAGVISDKLGKRATTCAVMLLLAAPTVSRSVSLSLGLALCMLLVCGGLVNGPYALITTAVSADLGTHKSLKGNSRALSTVTAIIDGTGSVGAAIGPLLAGVLSSRGWNQVFYMLMAADFLALVVCAHANLLDS</sequence>
<feature type="transmembrane region" description="Helical" evidence="9">
    <location>
        <begin position="300"/>
        <end position="321"/>
    </location>
</feature>
<dbReference type="FunFam" id="1.20.1250.20:FF:000028">
    <property type="entry name" value="Sugar phosphate exchanger 3 isoform 1"/>
    <property type="match status" value="1"/>
</dbReference>
<dbReference type="GO" id="GO:0005789">
    <property type="term" value="C:endoplasmic reticulum membrane"/>
    <property type="evidence" value="ECO:0007669"/>
    <property type="project" value="TreeGrafter"/>
</dbReference>